<keyword evidence="5" id="KW-0624">Polysaccharide degradation</keyword>
<comment type="similarity">
    <text evidence="3">Belongs to the paxB family.</text>
</comment>
<dbReference type="SUPFAM" id="SSF53474">
    <property type="entry name" value="alpha/beta-Hydrolases"/>
    <property type="match status" value="1"/>
</dbReference>
<evidence type="ECO:0000256" key="15">
    <source>
        <dbReference type="ARBA" id="ARBA00034075"/>
    </source>
</evidence>
<dbReference type="EC" id="3.1.1.-" evidence="16"/>
<name>A0A8H4M874_9EURO</name>
<keyword evidence="11 18" id="KW-1133">Transmembrane helix</keyword>
<keyword evidence="10" id="KW-0106">Calcium</keyword>
<protein>
    <recommendedName>
        <fullName evidence="16">Carboxylic ester hydrolase</fullName>
        <ecNumber evidence="16">3.1.1.-</ecNumber>
    </recommendedName>
</protein>
<reference evidence="19" key="2">
    <citation type="submission" date="2020-04" db="EMBL/GenBank/DDBJ databases">
        <authorList>
            <person name="Santos R.A.C."/>
            <person name="Steenwyk J.L."/>
            <person name="Rivero-Menendez O."/>
            <person name="Mead M.E."/>
            <person name="Silva L.P."/>
            <person name="Bastos R.W."/>
            <person name="Alastruey-Izquierdo A."/>
            <person name="Goldman G.H."/>
            <person name="Rokas A."/>
        </authorList>
    </citation>
    <scope>NUCLEOTIDE SEQUENCE</scope>
    <source>
        <strain evidence="19">CNM-CM6805</strain>
    </source>
</reference>
<feature type="transmembrane region" description="Helical" evidence="18">
    <location>
        <begin position="93"/>
        <end position="110"/>
    </location>
</feature>
<feature type="transmembrane region" description="Helical" evidence="18">
    <location>
        <begin position="122"/>
        <end position="141"/>
    </location>
</feature>
<comment type="function">
    <text evidence="14">Involved in degradation of plant cell walls. Hydrolyzes the feruloyl-arabinose ester bond in arabinoxylans as well as the feruloyl-galactose and feruloyl-arabinose ester bonds in pectin.</text>
</comment>
<comment type="catalytic activity">
    <reaction evidence="15">
        <text>feruloyl-polysaccharide + H2O = ferulate + polysaccharide.</text>
        <dbReference type="EC" id="3.1.1.73"/>
    </reaction>
</comment>
<keyword evidence="12 18" id="KW-0472">Membrane</keyword>
<keyword evidence="5" id="KW-0119">Carbohydrate metabolism</keyword>
<feature type="compositionally biased region" description="Polar residues" evidence="17">
    <location>
        <begin position="254"/>
        <end position="263"/>
    </location>
</feature>
<dbReference type="PANTHER" id="PTHR33938:SF15">
    <property type="entry name" value="FERULOYL ESTERASE B-RELATED"/>
    <property type="match status" value="1"/>
</dbReference>
<comment type="subcellular location">
    <subcellularLocation>
        <location evidence="1">Membrane</location>
        <topology evidence="1">Multi-pass membrane protein</topology>
    </subcellularLocation>
</comment>
<dbReference type="AlphaFoldDB" id="A0A8H4M874"/>
<organism evidence="19 20">
    <name type="scientific">Aspergillus fumigatiaffinis</name>
    <dbReference type="NCBI Taxonomy" id="340414"/>
    <lineage>
        <taxon>Eukaryota</taxon>
        <taxon>Fungi</taxon>
        <taxon>Dikarya</taxon>
        <taxon>Ascomycota</taxon>
        <taxon>Pezizomycotina</taxon>
        <taxon>Eurotiomycetes</taxon>
        <taxon>Eurotiomycetidae</taxon>
        <taxon>Eurotiales</taxon>
        <taxon>Aspergillaceae</taxon>
        <taxon>Aspergillus</taxon>
        <taxon>Aspergillus subgen. Fumigati</taxon>
    </lineage>
</organism>
<evidence type="ECO:0000256" key="12">
    <source>
        <dbReference type="ARBA" id="ARBA00023136"/>
    </source>
</evidence>
<gene>
    <name evidence="19" type="ORF">CNMCM6805_009702</name>
</gene>
<evidence type="ECO:0000256" key="8">
    <source>
        <dbReference type="ARBA" id="ARBA00022729"/>
    </source>
</evidence>
<dbReference type="InterPro" id="IPR029058">
    <property type="entry name" value="AB_hydrolase_fold"/>
</dbReference>
<comment type="similarity">
    <text evidence="2 16">Belongs to the tannase family.</text>
</comment>
<keyword evidence="13" id="KW-1015">Disulfide bond</keyword>
<keyword evidence="6 18" id="KW-0812">Transmembrane</keyword>
<evidence type="ECO:0000313" key="20">
    <source>
        <dbReference type="Proteomes" id="UP000653565"/>
    </source>
</evidence>
<accession>A0A8H4M874</accession>
<dbReference type="Pfam" id="PF25129">
    <property type="entry name" value="Pyr4-TMTC"/>
    <property type="match status" value="1"/>
</dbReference>
<keyword evidence="7" id="KW-0479">Metal-binding</keyword>
<comment type="caution">
    <text evidence="19">The sequence shown here is derived from an EMBL/GenBank/DDBJ whole genome shotgun (WGS) entry which is preliminary data.</text>
</comment>
<feature type="transmembrane region" description="Helical" evidence="18">
    <location>
        <begin position="185"/>
        <end position="205"/>
    </location>
</feature>
<evidence type="ECO:0000256" key="11">
    <source>
        <dbReference type="ARBA" id="ARBA00022989"/>
    </source>
</evidence>
<dbReference type="GO" id="GO:0046872">
    <property type="term" value="F:metal ion binding"/>
    <property type="evidence" value="ECO:0007669"/>
    <property type="project" value="UniProtKB-KW"/>
</dbReference>
<feature type="transmembrane region" description="Helical" evidence="18">
    <location>
        <begin position="153"/>
        <end position="173"/>
    </location>
</feature>
<evidence type="ECO:0000256" key="1">
    <source>
        <dbReference type="ARBA" id="ARBA00004141"/>
    </source>
</evidence>
<evidence type="ECO:0000256" key="16">
    <source>
        <dbReference type="RuleBase" id="RU361238"/>
    </source>
</evidence>
<evidence type="ECO:0000256" key="9">
    <source>
        <dbReference type="ARBA" id="ARBA00022801"/>
    </source>
</evidence>
<evidence type="ECO:0000256" key="6">
    <source>
        <dbReference type="ARBA" id="ARBA00022692"/>
    </source>
</evidence>
<dbReference type="OrthoDB" id="3039123at2759"/>
<dbReference type="Proteomes" id="UP000653565">
    <property type="component" value="Unassembled WGS sequence"/>
</dbReference>
<dbReference type="Pfam" id="PF07519">
    <property type="entry name" value="Tannase"/>
    <property type="match status" value="1"/>
</dbReference>
<keyword evidence="5" id="KW-0858">Xylan degradation</keyword>
<dbReference type="GO" id="GO:0045493">
    <property type="term" value="P:xylan catabolic process"/>
    <property type="evidence" value="ECO:0007669"/>
    <property type="project" value="UniProtKB-KW"/>
</dbReference>
<evidence type="ECO:0000256" key="17">
    <source>
        <dbReference type="SAM" id="MobiDB-lite"/>
    </source>
</evidence>
<dbReference type="GO" id="GO:0030600">
    <property type="term" value="F:feruloyl esterase activity"/>
    <property type="evidence" value="ECO:0007669"/>
    <property type="project" value="UniProtKB-EC"/>
</dbReference>
<dbReference type="GO" id="GO:0016020">
    <property type="term" value="C:membrane"/>
    <property type="evidence" value="ECO:0007669"/>
    <property type="project" value="UniProtKB-SubCell"/>
</dbReference>
<proteinExistence type="inferred from homology"/>
<feature type="transmembrane region" description="Helical" evidence="18">
    <location>
        <begin position="62"/>
        <end position="81"/>
    </location>
</feature>
<feature type="region of interest" description="Disordered" evidence="17">
    <location>
        <begin position="248"/>
        <end position="267"/>
    </location>
</feature>
<evidence type="ECO:0000256" key="2">
    <source>
        <dbReference type="ARBA" id="ARBA00006249"/>
    </source>
</evidence>
<feature type="transmembrane region" description="Helical" evidence="18">
    <location>
        <begin position="29"/>
        <end position="50"/>
    </location>
</feature>
<evidence type="ECO:0000256" key="3">
    <source>
        <dbReference type="ARBA" id="ARBA00006757"/>
    </source>
</evidence>
<keyword evidence="9 16" id="KW-0378">Hydrolase</keyword>
<evidence type="ECO:0000313" key="19">
    <source>
        <dbReference type="EMBL" id="KAF4232679.1"/>
    </source>
</evidence>
<dbReference type="PANTHER" id="PTHR33938">
    <property type="entry name" value="FERULOYL ESTERASE B-RELATED"/>
    <property type="match status" value="1"/>
</dbReference>
<sequence length="802" mass="89696">MSNFELAHKVRHLIVQPADQRQNPPESYLFVQDGLIISCGVLYALCYIFCMIRTYSDKTYPGVRWGGIQFLCLTMAYEIFYAFTTTSTHFEKLAFLAWFELDLSFVIVALRKAHTPAERRVLRRNMILGCLAGIVFLWMLTRRYPDEREQVTAYWTGIILQLPIGWICLYHLWKDHSTKGHSLEIWLTRYLGCFTAYGVFLWRYFNVPQNWRYVWTPWSIGIIIATLIPETIYPFVYVASEDTPTVESAAWHGNGSSPETESLGTAAGDDEDLPMESMMRWFPLIGLASAAAAGSSASFESRCQQFHKKIHLDNVHVHSTTYVPIGSNISMAYNPPICGERSGSSISTIEFCQVALNVTTSGKSQFFMEAWLPSNYTGRFLSTGNGGLNGCVGYRDMIYASQYGFATIGTNNGHFGDTGQYFLNSPEVIEDFAYRALHTGTVVGKELTKLFYPQGYKTSYYLGCSTGGRQGWKSVQKFPEDFDGVVAGAPAFNFINLGSWGARFLKITGPPGSDTFVTSAQWSVIHNEIIRQCDALDGAVDGIIEDTDLCQPIFETLICNSTAVNKTSCLTGVQANTVNEVFSAMYGLDGKWLYPRMQPGSELAASFIYYSGNGFKYSDDWYKYVVYNNSNWDHSTWTLADAAAADAQDPFQISTFNGDISGFQKAGGKVLHYHGLEDPIITSDSSKAYYKHVADTMSLSPSELDQFYRFFPISGMSHCSPGTGAGSIGQGSTTYVGDDPQDNVLMAMVQWVEKGIAPEYVRGSKKSSDGTIEYRRKHCKYPKRNRYVGPGKYTDENAWKCV</sequence>
<evidence type="ECO:0000256" key="7">
    <source>
        <dbReference type="ARBA" id="ARBA00022723"/>
    </source>
</evidence>
<evidence type="ECO:0000256" key="14">
    <source>
        <dbReference type="ARBA" id="ARBA00029418"/>
    </source>
</evidence>
<dbReference type="GO" id="GO:0016829">
    <property type="term" value="F:lyase activity"/>
    <property type="evidence" value="ECO:0007669"/>
    <property type="project" value="InterPro"/>
</dbReference>
<evidence type="ECO:0000256" key="4">
    <source>
        <dbReference type="ARBA" id="ARBA00022487"/>
    </source>
</evidence>
<keyword evidence="4" id="KW-0719">Serine esterase</keyword>
<evidence type="ECO:0000256" key="18">
    <source>
        <dbReference type="SAM" id="Phobius"/>
    </source>
</evidence>
<reference evidence="19" key="1">
    <citation type="journal article" date="2020" name="bioRxiv">
        <title>Genomic and phenotypic heterogeneity of clinical isolates of the human pathogens Aspergillus fumigatus, Aspergillus lentulus and Aspergillus fumigatiaffinis.</title>
        <authorList>
            <person name="dos Santos R.A.C."/>
            <person name="Steenwyk J.L."/>
            <person name="Rivero-Menendez O."/>
            <person name="Mead M.E."/>
            <person name="Silva L.P."/>
            <person name="Bastos R.W."/>
            <person name="Alastruey-Izquierdo A."/>
            <person name="Goldman G.H."/>
            <person name="Rokas A."/>
        </authorList>
    </citation>
    <scope>NUCLEOTIDE SEQUENCE</scope>
    <source>
        <strain evidence="19">CNM-CM6805</strain>
    </source>
</reference>
<dbReference type="EMBL" id="JAAAPX010000087">
    <property type="protein sequence ID" value="KAF4232679.1"/>
    <property type="molecule type" value="Genomic_DNA"/>
</dbReference>
<dbReference type="InterPro" id="IPR011118">
    <property type="entry name" value="Tannase/feruloyl_esterase"/>
</dbReference>
<evidence type="ECO:0000256" key="13">
    <source>
        <dbReference type="ARBA" id="ARBA00023157"/>
    </source>
</evidence>
<evidence type="ECO:0000256" key="5">
    <source>
        <dbReference type="ARBA" id="ARBA00022651"/>
    </source>
</evidence>
<keyword evidence="8" id="KW-0732">Signal</keyword>
<evidence type="ECO:0000256" key="10">
    <source>
        <dbReference type="ARBA" id="ARBA00022837"/>
    </source>
</evidence>
<dbReference type="InterPro" id="IPR039020">
    <property type="entry name" value="PaxB-like"/>
</dbReference>
<keyword evidence="20" id="KW-1185">Reference proteome</keyword>